<proteinExistence type="predicted"/>
<dbReference type="InterPro" id="IPR035986">
    <property type="entry name" value="PKD_dom_sf"/>
</dbReference>
<evidence type="ECO:0000313" key="2">
    <source>
        <dbReference type="EMBL" id="CAD6494021.1"/>
    </source>
</evidence>
<comment type="caution">
    <text evidence="2">The sequence shown here is derived from an EMBL/GenBank/DDBJ whole genome shotgun (WGS) entry which is preliminary data.</text>
</comment>
<dbReference type="InterPro" id="IPR022441">
    <property type="entry name" value="Para_beta_helix_rpt-2"/>
</dbReference>
<sequence length="1038" mass="115725">MNNDNGIYLHDSSNNIVTNNIVSNNDNGIYVSSSSNNILMNNTANLNNNSIFLDWSSDNTISDNNCSNNGFGIEVSYSNNNIILNNKILKNDKGINLQNSNNNLIYLNDFVNTRNVYSSSSANAWNSTSKKTYTHNNIQHQNYIGNYWDDYKGSDKMWDGLGDEPYEIDQENFDHHPLMKAIEGYSPSYSQLWVSIIGRNQMRPGSKYTYYIQYGNLGNSATYDVMLLITIPASVEYSVNLPRHPLEGPDWKNITYGAKMDSTTVIPIWIYEVNPKEVHTISLTVKPIGTGNVPMKVELMASPPTAFSKTGDFNYINQSYFYNAMADSFEYTLDTLLMNSTAMRVSNVDYDEELLREYDQYHREYGQGLAEAIGQVSSAGIQSGIGFTLDCFMGASWMLYVAGAISGPAVMVITCGVVTYHLVSAFWTMTDAADTMERHINPQVVSSHDPNDKAGPAGFGDQHFVSLEEPLTYVIYFENLENATAPAQEVRVIDQLDTNIDWETFSFCDINVAGELIDIPEGSKEFSLTLQMPVEPWNGKPEAEEVNLNIEASFETSTGMIEWKFEGKNITTGELTDFLIPNKNPPKGDGWVMFTVQPNENLQTGTKIQNKATIVFDLNPPMDTPEIFNTIDSGMPSSHVEPLLEVVSSSEFDVRWNGTDGTGSGIKDYMVYFSKDEGPYITWLVHTTDTSAVFIGESGYTYAFYSIARDNVGHIEETPEEPDATTFIDAPINQIPVALFNYAPLTPAVGEEITFNASSSHDPDGYVAGYAWDFGDGNITNTTEVIITHFYSLKGDYNVSLTVTDNAGAINLTSKLVPVQATDTMPPECISNLDEIDKGVTWINWTWTNPPDPDFNHTEIYLNGVFQTITSAEFFNATNLTPETSYTISTRTVDTAGNINQTWVNDTATTLKIYNITFLPPITTPDHFNLKYGRTLPIKFTARDNDTGEFIYDNTVNVTITNSTGHLITYFTNGTGTDSIRINSTEEQYIVNFHTKNYDLNVGETYTIHVAFGEVDALRGYAIAHFTLVSRSPGKKPY</sequence>
<feature type="domain" description="PKD" evidence="1">
    <location>
        <begin position="736"/>
        <end position="822"/>
    </location>
</feature>
<dbReference type="SUPFAM" id="SSF51126">
    <property type="entry name" value="Pectin lyase-like"/>
    <property type="match status" value="1"/>
</dbReference>
<evidence type="ECO:0000313" key="3">
    <source>
        <dbReference type="Proteomes" id="UP000603056"/>
    </source>
</evidence>
<dbReference type="SUPFAM" id="SSF49265">
    <property type="entry name" value="Fibronectin type III"/>
    <property type="match status" value="1"/>
</dbReference>
<dbReference type="SUPFAM" id="SSF49299">
    <property type="entry name" value="PKD domain"/>
    <property type="match status" value="1"/>
</dbReference>
<dbReference type="Gene3D" id="2.60.40.10">
    <property type="entry name" value="Immunoglobulins"/>
    <property type="match status" value="2"/>
</dbReference>
<dbReference type="Pfam" id="PF24595">
    <property type="entry name" value="DUF7619"/>
    <property type="match status" value="2"/>
</dbReference>
<dbReference type="InterPro" id="IPR011050">
    <property type="entry name" value="Pectin_lyase_fold/virulence"/>
</dbReference>
<dbReference type="EMBL" id="CAJHIP010000040">
    <property type="protein sequence ID" value="CAD6494021.1"/>
    <property type="molecule type" value="Genomic_DNA"/>
</dbReference>
<reference evidence="2" key="1">
    <citation type="submission" date="2020-10" db="EMBL/GenBank/DDBJ databases">
        <authorList>
            <person name="Hahn C.J."/>
            <person name="Laso-Perez R."/>
            <person name="Vulcano F."/>
            <person name="Vaziourakis K.-M."/>
            <person name="Stokke R."/>
            <person name="Steen I.H."/>
            <person name="Teske A."/>
            <person name="Boetius A."/>
            <person name="Liebeke M."/>
            <person name="Amann R."/>
            <person name="Knittel K."/>
        </authorList>
    </citation>
    <scope>NUCLEOTIDE SEQUENCE</scope>
    <source>
        <strain evidence="2">Gfbio:e3339647-f889-4370-9287-4fb5cb688e4c:AG394J04_GoMArc1</strain>
    </source>
</reference>
<dbReference type="CDD" id="cd00146">
    <property type="entry name" value="PKD"/>
    <property type="match status" value="1"/>
</dbReference>
<dbReference type="Pfam" id="PF05048">
    <property type="entry name" value="NosD"/>
    <property type="match status" value="1"/>
</dbReference>
<dbReference type="PROSITE" id="PS50093">
    <property type="entry name" value="PKD"/>
    <property type="match status" value="1"/>
</dbReference>
<dbReference type="NCBIfam" id="TIGR03804">
    <property type="entry name" value="para_beta_helix"/>
    <property type="match status" value="4"/>
</dbReference>
<dbReference type="InterPro" id="IPR022409">
    <property type="entry name" value="PKD/Chitinase_dom"/>
</dbReference>
<dbReference type="InterPro" id="IPR007742">
    <property type="entry name" value="NosD_dom"/>
</dbReference>
<dbReference type="InterPro" id="IPR012334">
    <property type="entry name" value="Pectin_lyas_fold"/>
</dbReference>
<name>A0A811TCD6_9EURY</name>
<dbReference type="SMART" id="SM00089">
    <property type="entry name" value="PKD"/>
    <property type="match status" value="1"/>
</dbReference>
<dbReference type="InterPro" id="IPR036116">
    <property type="entry name" value="FN3_sf"/>
</dbReference>
<dbReference type="InterPro" id="IPR055353">
    <property type="entry name" value="DUF7619"/>
</dbReference>
<dbReference type="InterPro" id="IPR006626">
    <property type="entry name" value="PbH1"/>
</dbReference>
<gene>
    <name evidence="2" type="ORF">FFODKBPE_00615</name>
</gene>
<dbReference type="InterPro" id="IPR013783">
    <property type="entry name" value="Ig-like_fold"/>
</dbReference>
<protein>
    <submittedName>
        <fullName evidence="2">Periplasmic copper-binding protein (NosD)</fullName>
    </submittedName>
</protein>
<accession>A0A811TCD6</accession>
<dbReference type="Pfam" id="PF18911">
    <property type="entry name" value="PKD_4"/>
    <property type="match status" value="1"/>
</dbReference>
<dbReference type="SMART" id="SM00710">
    <property type="entry name" value="PbH1"/>
    <property type="match status" value="4"/>
</dbReference>
<dbReference type="InterPro" id="IPR000601">
    <property type="entry name" value="PKD_dom"/>
</dbReference>
<dbReference type="Proteomes" id="UP000603056">
    <property type="component" value="Unassembled WGS sequence"/>
</dbReference>
<evidence type="ECO:0000259" key="1">
    <source>
        <dbReference type="PROSITE" id="PS50093"/>
    </source>
</evidence>
<dbReference type="AlphaFoldDB" id="A0A811TCD6"/>
<organism evidence="2 3">
    <name type="scientific">Candidatus Argoarchaeum ethanivorans</name>
    <dbReference type="NCBI Taxonomy" id="2608793"/>
    <lineage>
        <taxon>Archaea</taxon>
        <taxon>Methanobacteriati</taxon>
        <taxon>Methanobacteriota</taxon>
        <taxon>Stenosarchaea group</taxon>
        <taxon>Methanomicrobia</taxon>
        <taxon>Methanosarcinales</taxon>
        <taxon>Methanosarcinales incertae sedis</taxon>
        <taxon>GOM Arc I cluster</taxon>
        <taxon>Candidatus Argoarchaeum</taxon>
    </lineage>
</organism>
<dbReference type="Gene3D" id="2.160.20.10">
    <property type="entry name" value="Single-stranded right-handed beta-helix, Pectin lyase-like"/>
    <property type="match status" value="1"/>
</dbReference>